<evidence type="ECO:0000256" key="3">
    <source>
        <dbReference type="ARBA" id="ARBA00022833"/>
    </source>
</evidence>
<evidence type="ECO:0000256" key="1">
    <source>
        <dbReference type="ARBA" id="ARBA00022723"/>
    </source>
</evidence>
<dbReference type="PROSITE" id="PS00518">
    <property type="entry name" value="ZF_RING_1"/>
    <property type="match status" value="1"/>
</dbReference>
<dbReference type="PANTHER" id="PTHR15898">
    <property type="entry name" value="BIFUNCTIONAL APOPTOSIS REGULATOR"/>
    <property type="match status" value="1"/>
</dbReference>
<dbReference type="SMART" id="SM00184">
    <property type="entry name" value="RING"/>
    <property type="match status" value="1"/>
</dbReference>
<proteinExistence type="predicted"/>
<reference evidence="10" key="2">
    <citation type="submission" date="2020-09" db="EMBL/GenBank/DDBJ databases">
        <title>Reference genome assembly for Australian Ascochyta lentis isolate Al4.</title>
        <authorList>
            <person name="Lee R.C."/>
            <person name="Farfan-Caceres L.M."/>
            <person name="Debler J.W."/>
            <person name="Williams A.H."/>
            <person name="Henares B.M."/>
        </authorList>
    </citation>
    <scope>NUCLEOTIDE SEQUENCE</scope>
    <source>
        <strain evidence="10">Al4</strain>
    </source>
</reference>
<reference evidence="10" key="1">
    <citation type="submission" date="2018-12" db="EMBL/GenBank/DDBJ databases">
        <authorList>
            <person name="Syme R.A."/>
            <person name="Farfan-Caceres L."/>
            <person name="Lichtenzveig J."/>
        </authorList>
    </citation>
    <scope>NUCLEOTIDE SEQUENCE</scope>
    <source>
        <strain evidence="10">Al4</strain>
    </source>
</reference>
<accession>A0A8H7IYY0</accession>
<evidence type="ECO:0000256" key="2">
    <source>
        <dbReference type="ARBA" id="ARBA00022771"/>
    </source>
</evidence>
<keyword evidence="3" id="KW-0862">Zinc</keyword>
<dbReference type="OrthoDB" id="1630758at2759"/>
<keyword evidence="11" id="KW-1185">Reference proteome</keyword>
<dbReference type="Pfam" id="PF13445">
    <property type="entry name" value="zf-RING_UBOX"/>
    <property type="match status" value="1"/>
</dbReference>
<evidence type="ECO:0000313" key="11">
    <source>
        <dbReference type="Proteomes" id="UP000651452"/>
    </source>
</evidence>
<dbReference type="Pfam" id="PF03366">
    <property type="entry name" value="YEATS"/>
    <property type="match status" value="1"/>
</dbReference>
<evidence type="ECO:0000259" key="9">
    <source>
        <dbReference type="PROSITE" id="PS51037"/>
    </source>
</evidence>
<dbReference type="InterPro" id="IPR038704">
    <property type="entry name" value="YEAST_sf"/>
</dbReference>
<dbReference type="InterPro" id="IPR017907">
    <property type="entry name" value="Znf_RING_CS"/>
</dbReference>
<feature type="region of interest" description="Disordered" evidence="7">
    <location>
        <begin position="245"/>
        <end position="303"/>
    </location>
</feature>
<evidence type="ECO:0000313" key="10">
    <source>
        <dbReference type="EMBL" id="KAF9693422.1"/>
    </source>
</evidence>
<evidence type="ECO:0000256" key="4">
    <source>
        <dbReference type="ARBA" id="ARBA00023242"/>
    </source>
</evidence>
<dbReference type="InterPro" id="IPR027370">
    <property type="entry name" value="Znf-RING_euk"/>
</dbReference>
<dbReference type="InterPro" id="IPR055129">
    <property type="entry name" value="YEATS_dom"/>
</dbReference>
<dbReference type="Gene3D" id="2.60.40.1970">
    <property type="entry name" value="YEATS domain"/>
    <property type="match status" value="1"/>
</dbReference>
<organism evidence="10 11">
    <name type="scientific">Ascochyta lentis</name>
    <dbReference type="NCBI Taxonomy" id="205686"/>
    <lineage>
        <taxon>Eukaryota</taxon>
        <taxon>Fungi</taxon>
        <taxon>Dikarya</taxon>
        <taxon>Ascomycota</taxon>
        <taxon>Pezizomycotina</taxon>
        <taxon>Dothideomycetes</taxon>
        <taxon>Pleosporomycetidae</taxon>
        <taxon>Pleosporales</taxon>
        <taxon>Pleosporineae</taxon>
        <taxon>Didymellaceae</taxon>
        <taxon>Ascochyta</taxon>
    </lineage>
</organism>
<evidence type="ECO:0000256" key="6">
    <source>
        <dbReference type="PROSITE-ProRule" id="PRU00376"/>
    </source>
</evidence>
<feature type="domain" description="RING-type" evidence="8">
    <location>
        <begin position="17"/>
        <end position="83"/>
    </location>
</feature>
<dbReference type="SUPFAM" id="SSF57850">
    <property type="entry name" value="RING/U-box"/>
    <property type="match status" value="1"/>
</dbReference>
<evidence type="ECO:0008006" key="12">
    <source>
        <dbReference type="Google" id="ProtNLM"/>
    </source>
</evidence>
<protein>
    <recommendedName>
        <fullName evidence="12">Protein AF-9 homolog</fullName>
    </recommendedName>
</protein>
<evidence type="ECO:0000256" key="7">
    <source>
        <dbReference type="SAM" id="MobiDB-lite"/>
    </source>
</evidence>
<dbReference type="GO" id="GO:0043161">
    <property type="term" value="P:proteasome-mediated ubiquitin-dependent protein catabolic process"/>
    <property type="evidence" value="ECO:0007669"/>
    <property type="project" value="TreeGrafter"/>
</dbReference>
<feature type="compositionally biased region" description="Acidic residues" evidence="7">
    <location>
        <begin position="266"/>
        <end position="296"/>
    </location>
</feature>
<sequence>MAEASASSEEIAHDDLCPICQLLLFTPVRTQCNHLLCASCMAQWADASTTTQIEHSSWDVDLRDFDESYDPTYDLEANCPMCRTHTTAAPDESLARQLEQKYPTTYAERRVEEEVERGSRVGQDGVEGIMILIGNKHRLVRGSEDANEHDWTFFVRTSRPDLVEEVRVELHPTFRPPRVVLRRAPYEVRRLGWGYFTLEAEVILKAPYSWVVDNSGTRQRGLELTWTLDFTDRGRQGRVRARVRKLEEQGGRTLRTRPVAPNVPNADDDDSEDDEDYEENDDSEDLSEDEEEDISEFVETPRR</sequence>
<dbReference type="Gene3D" id="3.30.40.10">
    <property type="entry name" value="Zinc/RING finger domain, C3HC4 (zinc finger)"/>
    <property type="match status" value="1"/>
</dbReference>
<dbReference type="GO" id="GO:0005634">
    <property type="term" value="C:nucleus"/>
    <property type="evidence" value="ECO:0007669"/>
    <property type="project" value="UniProtKB-SubCell"/>
</dbReference>
<keyword evidence="2 5" id="KW-0863">Zinc-finger</keyword>
<dbReference type="GO" id="GO:0008270">
    <property type="term" value="F:zinc ion binding"/>
    <property type="evidence" value="ECO:0007669"/>
    <property type="project" value="UniProtKB-KW"/>
</dbReference>
<keyword evidence="4 6" id="KW-0539">Nucleus</keyword>
<keyword evidence="1" id="KW-0479">Metal-binding</keyword>
<dbReference type="GO" id="GO:0061630">
    <property type="term" value="F:ubiquitin protein ligase activity"/>
    <property type="evidence" value="ECO:0007669"/>
    <property type="project" value="TreeGrafter"/>
</dbReference>
<dbReference type="PROSITE" id="PS50089">
    <property type="entry name" value="ZF_RING_2"/>
    <property type="match status" value="1"/>
</dbReference>
<comment type="caution">
    <text evidence="10">The sequence shown here is derived from an EMBL/GenBank/DDBJ whole genome shotgun (WGS) entry which is preliminary data.</text>
</comment>
<feature type="domain" description="YEATS" evidence="9">
    <location>
        <begin position="115"/>
        <end position="293"/>
    </location>
</feature>
<evidence type="ECO:0000259" key="8">
    <source>
        <dbReference type="PROSITE" id="PS50089"/>
    </source>
</evidence>
<dbReference type="Proteomes" id="UP000651452">
    <property type="component" value="Unassembled WGS sequence"/>
</dbReference>
<evidence type="ECO:0000256" key="5">
    <source>
        <dbReference type="PROSITE-ProRule" id="PRU00175"/>
    </source>
</evidence>
<dbReference type="InterPro" id="IPR001841">
    <property type="entry name" value="Znf_RING"/>
</dbReference>
<gene>
    <name evidence="10" type="ORF">EKO04_008835</name>
</gene>
<dbReference type="InterPro" id="IPR013083">
    <property type="entry name" value="Znf_RING/FYVE/PHD"/>
</dbReference>
<dbReference type="AlphaFoldDB" id="A0A8H7IYY0"/>
<comment type="subcellular location">
    <subcellularLocation>
        <location evidence="6">Nucleus</location>
    </subcellularLocation>
</comment>
<dbReference type="PANTHER" id="PTHR15898:SF13">
    <property type="entry name" value="BIFUNCTIONAL APOPTOSIS REGULATOR"/>
    <property type="match status" value="1"/>
</dbReference>
<dbReference type="PROSITE" id="PS51037">
    <property type="entry name" value="YEATS"/>
    <property type="match status" value="1"/>
</dbReference>
<dbReference type="EMBL" id="RZGK01000016">
    <property type="protein sequence ID" value="KAF9693422.1"/>
    <property type="molecule type" value="Genomic_DNA"/>
</dbReference>
<name>A0A8H7IYY0_9PLEO</name>